<dbReference type="GO" id="GO:0000479">
    <property type="term" value="P:endonucleolytic cleavage of tricistronic rRNA transcript (SSU-rRNA, 5.8S rRNA, LSU-rRNA)"/>
    <property type="evidence" value="ECO:0007669"/>
    <property type="project" value="TreeGrafter"/>
</dbReference>
<dbReference type="Proteomes" id="UP000010094">
    <property type="component" value="Chromosome II"/>
</dbReference>
<dbReference type="EMBL" id="CP003519">
    <property type="protein sequence ID" value="AFN82610.1"/>
    <property type="molecule type" value="Genomic_DNA"/>
</dbReference>
<dbReference type="GO" id="GO:0030688">
    <property type="term" value="C:preribosome, small subunit precursor"/>
    <property type="evidence" value="ECO:0007669"/>
    <property type="project" value="TreeGrafter"/>
</dbReference>
<dbReference type="InterPro" id="IPR007034">
    <property type="entry name" value="BMS1_TSR1_C"/>
</dbReference>
<dbReference type="RefSeq" id="XP_009264107.1">
    <property type="nucleotide sequence ID" value="XM_009265832.1"/>
</dbReference>
<dbReference type="HOGENOM" id="CLU_031890_0_0_1"/>
<dbReference type="GO" id="GO:0005525">
    <property type="term" value="F:GTP binding"/>
    <property type="evidence" value="ECO:0007669"/>
    <property type="project" value="TreeGrafter"/>
</dbReference>
<feature type="region of interest" description="Disordered" evidence="1">
    <location>
        <begin position="238"/>
        <end position="279"/>
    </location>
</feature>
<organism evidence="3 4">
    <name type="scientific">Encephalitozoon romaleae (strain SJ-2008)</name>
    <name type="common">Microsporidian parasite</name>
    <dbReference type="NCBI Taxonomy" id="1178016"/>
    <lineage>
        <taxon>Eukaryota</taxon>
        <taxon>Fungi</taxon>
        <taxon>Fungi incertae sedis</taxon>
        <taxon>Microsporidia</taxon>
        <taxon>Unikaryonidae</taxon>
        <taxon>Encephalitozoon</taxon>
    </lineage>
</organism>
<gene>
    <name evidence="3" type="ordered locus">EROM_021350</name>
</gene>
<dbReference type="GO" id="GO:0000462">
    <property type="term" value="P:maturation of SSU-rRNA from tricistronic rRNA transcript (SSU-rRNA, 5.8S rRNA, LSU-rRNA)"/>
    <property type="evidence" value="ECO:0007669"/>
    <property type="project" value="TreeGrafter"/>
</dbReference>
<dbReference type="AlphaFoldDB" id="I7ADD6"/>
<evidence type="ECO:0000256" key="1">
    <source>
        <dbReference type="SAM" id="MobiDB-lite"/>
    </source>
</evidence>
<reference evidence="3 4" key="1">
    <citation type="journal article" date="2012" name="Proc. Natl. Acad. Sci. U.S.A.">
        <title>Gain and loss of multiple functionally related, horizontally transferred genes in the reduced genomes of two microsporidian parasites.</title>
        <authorList>
            <person name="Pombert J.-F."/>
            <person name="Selman M."/>
            <person name="Burki F."/>
            <person name="Bardell F.T."/>
            <person name="Farinelli L."/>
            <person name="Solter L.F."/>
            <person name="Whitman D.W."/>
            <person name="Weiss L.M."/>
            <person name="Corradi N."/>
            <person name="Keeling P.J."/>
        </authorList>
    </citation>
    <scope>NUCLEOTIDE SEQUENCE [LARGE SCALE GENOMIC DNA]</scope>
    <source>
        <strain evidence="3 4">SJ-2008</strain>
    </source>
</reference>
<dbReference type="VEuPathDB" id="MicrosporidiaDB:EROM_021350"/>
<dbReference type="GO" id="GO:0034511">
    <property type="term" value="F:U3 snoRNA binding"/>
    <property type="evidence" value="ECO:0007669"/>
    <property type="project" value="TreeGrafter"/>
</dbReference>
<evidence type="ECO:0000313" key="4">
    <source>
        <dbReference type="Proteomes" id="UP000010094"/>
    </source>
</evidence>
<dbReference type="Pfam" id="PF04950">
    <property type="entry name" value="RIBIOP_C"/>
    <property type="match status" value="1"/>
</dbReference>
<protein>
    <recommendedName>
        <fullName evidence="2">Ribosome biogenesis protein BMS1/TSR1 C-terminal domain-containing protein</fullName>
    </recommendedName>
</protein>
<dbReference type="SMART" id="SM01362">
    <property type="entry name" value="DUF663"/>
    <property type="match status" value="1"/>
</dbReference>
<dbReference type="GO" id="GO:0003924">
    <property type="term" value="F:GTPase activity"/>
    <property type="evidence" value="ECO:0007669"/>
    <property type="project" value="TreeGrafter"/>
</dbReference>
<accession>I7ADD6</accession>
<feature type="domain" description="Ribosome biogenesis protein BMS1/TSR1 C-terminal" evidence="2">
    <location>
        <begin position="268"/>
        <end position="539"/>
    </location>
</feature>
<proteinExistence type="predicted"/>
<dbReference type="OrthoDB" id="119302at2759"/>
<evidence type="ECO:0000259" key="2">
    <source>
        <dbReference type="SMART" id="SM01362"/>
    </source>
</evidence>
<keyword evidence="4" id="KW-1185">Reference proteome</keyword>
<dbReference type="PANTHER" id="PTHR12858">
    <property type="entry name" value="RIBOSOME BIOGENESIS PROTEIN"/>
    <property type="match status" value="1"/>
</dbReference>
<sequence>MKAKDRRNRTRMKTIDSVAKIKESKTVYSLPNGPYMVVSIVSLGGDCGNYFDKYLHGEGGLFFSEEHKMNFLFKPTDELNELQLGYTCRASDVVVFFVNSNELEDSRLKIIKKFVPSCLFCIANQGLKDTAKRFIKKHFPKERLVEIDELMGALSNVRIRNTSVCKRPYIVPNKVYCDGEYFYVEGFLKRGFLTDKVIVNGRYEMIIEEVLGDRVYKGGDLCSGTDLRGTFHTDVERSEEEYDSESLTSACNDSDVKENDSDDESVIEDESSGEDRPSLIDKYSGYRGIRNLSTCNFRSCNFPEHYKRLVFFDDFKRAEKLVSGQNSIIPNNQMVRIKLRYEGLLEEQICVLFGCYEYEDQKTIHNFYFEGQEALGEEDMVVDLGHKIINVRPMITRNLNHKVFKRQKELESGVISFIGPIAFGLSRVLIYKKSVLGELSASTFASVGMNGFVGDRIIFEEAVLQGIPFRNKKRYSLVKRMFSSKEEVMYFRNIQLYMRNKKITGFIKKPIGTKGTFKGYFTQPIKSGDKVMMSLYKRVFLENQ</sequence>
<dbReference type="InterPro" id="IPR039761">
    <property type="entry name" value="Bms1/Tsr1"/>
</dbReference>
<dbReference type="KEGG" id="ero:EROM_021350"/>
<dbReference type="GeneID" id="20520897"/>
<name>I7ADD6_ENCRO</name>
<feature type="compositionally biased region" description="Acidic residues" evidence="1">
    <location>
        <begin position="260"/>
        <end position="272"/>
    </location>
</feature>
<dbReference type="PANTHER" id="PTHR12858:SF1">
    <property type="entry name" value="PRE-RRNA-PROCESSING PROTEIN TSR1 HOMOLOG"/>
    <property type="match status" value="1"/>
</dbReference>
<evidence type="ECO:0000313" key="3">
    <source>
        <dbReference type="EMBL" id="AFN82610.1"/>
    </source>
</evidence>